<accession>A0A564XVW7</accession>
<name>A0A564XVW7_HYMDI</name>
<keyword evidence="1" id="KW-1133">Transmembrane helix</keyword>
<evidence type="ECO:0000313" key="3">
    <source>
        <dbReference type="Proteomes" id="UP000321570"/>
    </source>
</evidence>
<protein>
    <submittedName>
        <fullName evidence="2">Uncharacterized protein</fullName>
    </submittedName>
</protein>
<sequence length="49" mass="5614">MTPTCRLNAPTDFLLFITASFHLKSTSALMFSWFLTQVTRIKLSLFSTQ</sequence>
<proteinExistence type="predicted"/>
<reference evidence="2 3" key="1">
    <citation type="submission" date="2019-07" db="EMBL/GenBank/DDBJ databases">
        <authorList>
            <person name="Jastrzebski P J."/>
            <person name="Paukszto L."/>
            <person name="Jastrzebski P J."/>
        </authorList>
    </citation>
    <scope>NUCLEOTIDE SEQUENCE [LARGE SCALE GENOMIC DNA]</scope>
    <source>
        <strain evidence="2 3">WMS-il1</strain>
    </source>
</reference>
<dbReference type="Proteomes" id="UP000321570">
    <property type="component" value="Unassembled WGS sequence"/>
</dbReference>
<evidence type="ECO:0000256" key="1">
    <source>
        <dbReference type="SAM" id="Phobius"/>
    </source>
</evidence>
<organism evidence="2 3">
    <name type="scientific">Hymenolepis diminuta</name>
    <name type="common">Rat tapeworm</name>
    <dbReference type="NCBI Taxonomy" id="6216"/>
    <lineage>
        <taxon>Eukaryota</taxon>
        <taxon>Metazoa</taxon>
        <taxon>Spiralia</taxon>
        <taxon>Lophotrochozoa</taxon>
        <taxon>Platyhelminthes</taxon>
        <taxon>Cestoda</taxon>
        <taxon>Eucestoda</taxon>
        <taxon>Cyclophyllidea</taxon>
        <taxon>Hymenolepididae</taxon>
        <taxon>Hymenolepis</taxon>
    </lineage>
</organism>
<feature type="transmembrane region" description="Helical" evidence="1">
    <location>
        <begin position="13"/>
        <end position="35"/>
    </location>
</feature>
<keyword evidence="1" id="KW-0472">Membrane</keyword>
<dbReference type="AlphaFoldDB" id="A0A564XVW7"/>
<evidence type="ECO:0000313" key="2">
    <source>
        <dbReference type="EMBL" id="VUZ39191.1"/>
    </source>
</evidence>
<dbReference type="EMBL" id="CABIJS010000011">
    <property type="protein sequence ID" value="VUZ39191.1"/>
    <property type="molecule type" value="Genomic_DNA"/>
</dbReference>
<keyword evidence="1" id="KW-0812">Transmembrane</keyword>
<gene>
    <name evidence="2" type="ORF">WMSIL1_LOCUS573</name>
</gene>
<keyword evidence="3" id="KW-1185">Reference proteome</keyword>